<name>A0ABR8C2T7_APHFL</name>
<gene>
    <name evidence="1" type="ORF">H6F99_25150</name>
</gene>
<accession>A0ABR8C2T7</accession>
<evidence type="ECO:0000313" key="2">
    <source>
        <dbReference type="Proteomes" id="UP000606721"/>
    </source>
</evidence>
<protein>
    <recommendedName>
        <fullName evidence="3">DUF4365 domain-containing protein</fullName>
    </recommendedName>
</protein>
<dbReference type="Proteomes" id="UP000606721">
    <property type="component" value="Unassembled WGS sequence"/>
</dbReference>
<proteinExistence type="predicted"/>
<organism evidence="1 2">
    <name type="scientific">Aphanizomenon flos-aquae FACHB-1040</name>
    <dbReference type="NCBI Taxonomy" id="2692887"/>
    <lineage>
        <taxon>Bacteria</taxon>
        <taxon>Bacillati</taxon>
        <taxon>Cyanobacteriota</taxon>
        <taxon>Cyanophyceae</taxon>
        <taxon>Nostocales</taxon>
        <taxon>Aphanizomenonaceae</taxon>
        <taxon>Aphanizomenon</taxon>
    </lineage>
</organism>
<sequence>MKTQRKTRTYDFKSQEFIGKNGENILDKWLSSIYRILDVSSIKKYQKSGIDRILMRPDGSTVSVEYKFDLASSRTGNLFFETVSVDNKNISGWGWLSQAEYWIFLLPTMEVLVVEPGKMRNMIWCHRWELQEKEIQNVGYKTLGIPIPLSKVREIAYYTVQLEENFI</sequence>
<reference evidence="1 2" key="1">
    <citation type="journal article" date="2020" name="ISME J.">
        <title>Comparative genomics reveals insights into cyanobacterial evolution and habitat adaptation.</title>
        <authorList>
            <person name="Chen M.Y."/>
            <person name="Teng W.K."/>
            <person name="Zhao L."/>
            <person name="Hu C.X."/>
            <person name="Zhou Y.K."/>
            <person name="Han B.P."/>
            <person name="Song L.R."/>
            <person name="Shu W.S."/>
        </authorList>
    </citation>
    <scope>NUCLEOTIDE SEQUENCE [LARGE SCALE GENOMIC DNA]</scope>
    <source>
        <strain evidence="1 2">FACHB-1040</strain>
    </source>
</reference>
<keyword evidence="2" id="KW-1185">Reference proteome</keyword>
<evidence type="ECO:0000313" key="1">
    <source>
        <dbReference type="EMBL" id="MBD2281438.1"/>
    </source>
</evidence>
<evidence type="ECO:0008006" key="3">
    <source>
        <dbReference type="Google" id="ProtNLM"/>
    </source>
</evidence>
<dbReference type="RefSeq" id="WP_190384578.1">
    <property type="nucleotide sequence ID" value="NZ_JACJQT010000119.1"/>
</dbReference>
<dbReference type="EMBL" id="JACJQT010000119">
    <property type="protein sequence ID" value="MBD2281438.1"/>
    <property type="molecule type" value="Genomic_DNA"/>
</dbReference>
<comment type="caution">
    <text evidence="1">The sequence shown here is derived from an EMBL/GenBank/DDBJ whole genome shotgun (WGS) entry which is preliminary data.</text>
</comment>